<reference evidence="3" key="1">
    <citation type="journal article" date="2014" name="Int. J. Syst. Evol. Microbiol.">
        <title>Complete genome of a new Firmicutes species belonging to the dominant human colonic microbiota ('Ruminococcus bicirculans') reveals two chromosomes and a selective capacity to utilize plant glucans.</title>
        <authorList>
            <consortium name="NISC Comparative Sequencing Program"/>
            <person name="Wegmann U."/>
            <person name="Louis P."/>
            <person name="Goesmann A."/>
            <person name="Henrissat B."/>
            <person name="Duncan S.H."/>
            <person name="Flint H.J."/>
        </authorList>
    </citation>
    <scope>NUCLEOTIDE SEQUENCE</scope>
    <source>
        <strain evidence="3">NBRC 107715</strain>
    </source>
</reference>
<reference evidence="5" key="2">
    <citation type="journal article" date="2019" name="Int. J. Syst. Evol. Microbiol.">
        <title>The Global Catalogue of Microorganisms (GCM) 10K type strain sequencing project: providing services to taxonomists for standard genome sequencing and annotation.</title>
        <authorList>
            <consortium name="The Broad Institute Genomics Platform"/>
            <consortium name="The Broad Institute Genome Sequencing Center for Infectious Disease"/>
            <person name="Wu L."/>
            <person name="Ma J."/>
        </authorList>
    </citation>
    <scope>NUCLEOTIDE SEQUENCE [LARGE SCALE GENOMIC DNA]</scope>
    <source>
        <strain evidence="5">NBRC 107715</strain>
    </source>
</reference>
<evidence type="ECO:0000313" key="3">
    <source>
        <dbReference type="EMBL" id="GLS66069.1"/>
    </source>
</evidence>
<dbReference type="RefSeq" id="WP_147027793.1">
    <property type="nucleotide sequence ID" value="NZ_BJZU01000097.1"/>
</dbReference>
<evidence type="ECO:0000256" key="1">
    <source>
        <dbReference type="SAM" id="MobiDB-lite"/>
    </source>
</evidence>
<gene>
    <name evidence="3" type="ORF">GCM10007888_44510</name>
    <name evidence="2" type="ORF">MOX02_43040</name>
</gene>
<protein>
    <submittedName>
        <fullName evidence="2">Uncharacterized protein</fullName>
    </submittedName>
</protein>
<feature type="region of interest" description="Disordered" evidence="1">
    <location>
        <begin position="96"/>
        <end position="119"/>
    </location>
</feature>
<organism evidence="2 4">
    <name type="scientific">Methylobacterium oxalidis</name>
    <dbReference type="NCBI Taxonomy" id="944322"/>
    <lineage>
        <taxon>Bacteria</taxon>
        <taxon>Pseudomonadati</taxon>
        <taxon>Pseudomonadota</taxon>
        <taxon>Alphaproteobacteria</taxon>
        <taxon>Hyphomicrobiales</taxon>
        <taxon>Methylobacteriaceae</taxon>
        <taxon>Methylobacterium</taxon>
    </lineage>
</organism>
<accession>A0A512J8H2</accession>
<name>A0A512J8H2_9HYPH</name>
<reference evidence="2 4" key="3">
    <citation type="submission" date="2019-07" db="EMBL/GenBank/DDBJ databases">
        <title>Whole genome shotgun sequence of Methylobacterium oxalidis NBRC 107715.</title>
        <authorList>
            <person name="Hosoyama A."/>
            <person name="Uohara A."/>
            <person name="Ohji S."/>
            <person name="Ichikawa N."/>
        </authorList>
    </citation>
    <scope>NUCLEOTIDE SEQUENCE [LARGE SCALE GENOMIC DNA]</scope>
    <source>
        <strain evidence="2 4">NBRC 107715</strain>
    </source>
</reference>
<evidence type="ECO:0000313" key="4">
    <source>
        <dbReference type="Proteomes" id="UP000321960"/>
    </source>
</evidence>
<dbReference type="Proteomes" id="UP001156856">
    <property type="component" value="Unassembled WGS sequence"/>
</dbReference>
<keyword evidence="5" id="KW-1185">Reference proteome</keyword>
<evidence type="ECO:0000313" key="2">
    <source>
        <dbReference type="EMBL" id="GEP06266.1"/>
    </source>
</evidence>
<sequence>MRGRTLHRNIEPHLLGIAPGAVETAGSLPRRLSMSVQRVARSTILAAALALAAGGAVAQTRGAPGAFPAAASLGYAASPLNGQGYADARVAAPGRTSIEPGMTASISANPARHRAGRAR</sequence>
<dbReference type="AlphaFoldDB" id="A0A512J8H2"/>
<comment type="caution">
    <text evidence="2">The sequence shown here is derived from an EMBL/GenBank/DDBJ whole genome shotgun (WGS) entry which is preliminary data.</text>
</comment>
<evidence type="ECO:0000313" key="5">
    <source>
        <dbReference type="Proteomes" id="UP001156856"/>
    </source>
</evidence>
<proteinExistence type="predicted"/>
<dbReference type="EMBL" id="BSPK01000091">
    <property type="protein sequence ID" value="GLS66069.1"/>
    <property type="molecule type" value="Genomic_DNA"/>
</dbReference>
<dbReference type="EMBL" id="BJZU01000097">
    <property type="protein sequence ID" value="GEP06266.1"/>
    <property type="molecule type" value="Genomic_DNA"/>
</dbReference>
<dbReference type="Proteomes" id="UP000321960">
    <property type="component" value="Unassembled WGS sequence"/>
</dbReference>
<reference evidence="3" key="4">
    <citation type="submission" date="2023-01" db="EMBL/GenBank/DDBJ databases">
        <title>Draft genome sequence of Methylobacterium oxalidis strain NBRC 107715.</title>
        <authorList>
            <person name="Sun Q."/>
            <person name="Mori K."/>
        </authorList>
    </citation>
    <scope>NUCLEOTIDE SEQUENCE</scope>
    <source>
        <strain evidence="3">NBRC 107715</strain>
    </source>
</reference>